<gene>
    <name evidence="1" type="primary">triH</name>
    <name evidence="1" type="ORF">SSYM_0233</name>
</gene>
<feature type="non-terminal residue" evidence="1">
    <location>
        <position position="1"/>
    </location>
</feature>
<dbReference type="EMBL" id="GL636381">
    <property type="protein sequence ID" value="EFW11109.1"/>
    <property type="molecule type" value="Genomic_DNA"/>
</dbReference>
<keyword evidence="2" id="KW-1185">Reference proteome</keyword>
<feature type="non-terminal residue" evidence="1">
    <location>
        <position position="122"/>
    </location>
</feature>
<organism evidence="1 2">
    <name type="scientific">Serratia symbiotica str. Tucson</name>
    <dbReference type="NCBI Taxonomy" id="914128"/>
    <lineage>
        <taxon>Bacteria</taxon>
        <taxon>Pseudomonadati</taxon>
        <taxon>Pseudomonadota</taxon>
        <taxon>Gammaproteobacteria</taxon>
        <taxon>Enterobacterales</taxon>
        <taxon>Yersiniaceae</taxon>
        <taxon>Serratia</taxon>
        <taxon>Serratia symbiotica</taxon>
    </lineage>
</organism>
<dbReference type="Proteomes" id="UP000013568">
    <property type="component" value="Unassembled WGS sequence"/>
</dbReference>
<dbReference type="AlphaFoldDB" id="E9CQR1"/>
<sequence length="122" mass="14124">RPSSTRGLPFCPRYFLTMRRLCSTPGQEKKGWDVQHDANRVYITPVPVTQTEEVTGSDGNITRIERVYEPSPENWTTNLFVVTTKRYYSMELRVNEPGKSAGQQAYVVNYSYPQEDRKKAEK</sequence>
<protein>
    <submittedName>
        <fullName evidence="1">Putative TriH conjugal transfer protein</fullName>
    </submittedName>
</protein>
<proteinExistence type="predicted"/>
<dbReference type="Pfam" id="PF03524">
    <property type="entry name" value="CagX"/>
    <property type="match status" value="1"/>
</dbReference>
<reference evidence="2" key="1">
    <citation type="journal article" date="2011" name="Genome Biol. Evol.">
        <title>Massive genomic decay in Serratia symbiotica, a recently evolved symbiont of aphids.</title>
        <authorList>
            <person name="Burke G.R."/>
            <person name="Moran N.A."/>
        </authorList>
    </citation>
    <scope>NUCLEOTIDE SEQUENCE [LARGE SCALE GENOMIC DNA]</scope>
    <source>
        <strain evidence="2">Tucson</strain>
    </source>
</reference>
<name>E9CQR1_9GAMM</name>
<evidence type="ECO:0000313" key="2">
    <source>
        <dbReference type="Proteomes" id="UP000013568"/>
    </source>
</evidence>
<evidence type="ECO:0000313" key="1">
    <source>
        <dbReference type="EMBL" id="EFW11109.1"/>
    </source>
</evidence>
<dbReference type="HOGENOM" id="CLU_2031668_0_0_6"/>
<accession>E9CQR1</accession>
<dbReference type="InterPro" id="IPR010258">
    <property type="entry name" value="Conjugal_tfr_TrbG/VirB9/CagX"/>
</dbReference>